<dbReference type="Pfam" id="PF13471">
    <property type="entry name" value="Transglut_core3"/>
    <property type="match status" value="1"/>
</dbReference>
<evidence type="ECO:0000259" key="2">
    <source>
        <dbReference type="Pfam" id="PF13471"/>
    </source>
</evidence>
<evidence type="ECO:0000313" key="3">
    <source>
        <dbReference type="EMBL" id="MCK8493626.1"/>
    </source>
</evidence>
<gene>
    <name evidence="3" type="ORF">M0L20_17300</name>
</gene>
<name>A0ABT0HN87_9BACT</name>
<keyword evidence="1" id="KW-1133">Transmembrane helix</keyword>
<dbReference type="EMBL" id="JALPRF010000003">
    <property type="protein sequence ID" value="MCK8493626.1"/>
    <property type="molecule type" value="Genomic_DNA"/>
</dbReference>
<feature type="domain" description="Microcin J25-processing protein McjB C-terminal" evidence="2">
    <location>
        <begin position="51"/>
        <end position="143"/>
    </location>
</feature>
<reference evidence="3 4" key="1">
    <citation type="submission" date="2022-04" db="EMBL/GenBank/DDBJ databases">
        <title>Spirosoma sp. strain RP8 genome sequencing and assembly.</title>
        <authorList>
            <person name="Jung Y."/>
        </authorList>
    </citation>
    <scope>NUCLEOTIDE SEQUENCE [LARGE SCALE GENOMIC DNA]</scope>
    <source>
        <strain evidence="3 4">RP8</strain>
    </source>
</reference>
<proteinExistence type="predicted"/>
<protein>
    <submittedName>
        <fullName evidence="3">Lasso peptide biosynthesis B2 protein</fullName>
    </submittedName>
</protein>
<dbReference type="RefSeq" id="WP_248478227.1">
    <property type="nucleotide sequence ID" value="NZ_JALPRF010000003.1"/>
</dbReference>
<evidence type="ECO:0000313" key="4">
    <source>
        <dbReference type="Proteomes" id="UP001202180"/>
    </source>
</evidence>
<organism evidence="3 4">
    <name type="scientific">Spirosoma liriopis</name>
    <dbReference type="NCBI Taxonomy" id="2937440"/>
    <lineage>
        <taxon>Bacteria</taxon>
        <taxon>Pseudomonadati</taxon>
        <taxon>Bacteroidota</taxon>
        <taxon>Cytophagia</taxon>
        <taxon>Cytophagales</taxon>
        <taxon>Cytophagaceae</taxon>
        <taxon>Spirosoma</taxon>
    </lineage>
</organism>
<feature type="transmembrane region" description="Helical" evidence="1">
    <location>
        <begin position="24"/>
        <end position="48"/>
    </location>
</feature>
<sequence length="146" mass="16723">MRNSSKRQPSLVRLAALSSRRKRLLIEAFLTLAVYKGLLLVLPFKFFLRKEQPESVSSPTFDEQYVSDVVWAVRVVSSRLPLGFTCLVQALSAKWLLKQDASVRLCIGVQKNSTQDFSAHAWLVYQRRIILGEQEGQPFQPILEWS</sequence>
<dbReference type="Proteomes" id="UP001202180">
    <property type="component" value="Unassembled WGS sequence"/>
</dbReference>
<comment type="caution">
    <text evidence="3">The sequence shown here is derived from an EMBL/GenBank/DDBJ whole genome shotgun (WGS) entry which is preliminary data.</text>
</comment>
<dbReference type="InterPro" id="IPR053521">
    <property type="entry name" value="McjB-like"/>
</dbReference>
<dbReference type="InterPro" id="IPR032708">
    <property type="entry name" value="McjB_C"/>
</dbReference>
<evidence type="ECO:0000256" key="1">
    <source>
        <dbReference type="SAM" id="Phobius"/>
    </source>
</evidence>
<keyword evidence="1" id="KW-0812">Transmembrane</keyword>
<keyword evidence="1" id="KW-0472">Membrane</keyword>
<keyword evidence="4" id="KW-1185">Reference proteome</keyword>
<dbReference type="NCBIfam" id="NF033537">
    <property type="entry name" value="lasso_biosyn_B2"/>
    <property type="match status" value="1"/>
</dbReference>
<accession>A0ABT0HN87</accession>